<feature type="transmembrane region" description="Helical" evidence="1">
    <location>
        <begin position="12"/>
        <end position="31"/>
    </location>
</feature>
<feature type="transmembrane region" description="Helical" evidence="1">
    <location>
        <begin position="474"/>
        <end position="495"/>
    </location>
</feature>
<feature type="transmembrane region" description="Helical" evidence="1">
    <location>
        <begin position="331"/>
        <end position="349"/>
    </location>
</feature>
<dbReference type="EMBL" id="FNZX01000005">
    <property type="protein sequence ID" value="SEK45341.1"/>
    <property type="molecule type" value="Genomic_DNA"/>
</dbReference>
<dbReference type="AlphaFoldDB" id="A0A1H7H4V5"/>
<keyword evidence="1" id="KW-0812">Transmembrane</keyword>
<accession>A0A1H7H4V5</accession>
<evidence type="ECO:0000313" key="2">
    <source>
        <dbReference type="EMBL" id="SEK45341.1"/>
    </source>
</evidence>
<feature type="transmembrane region" description="Helical" evidence="1">
    <location>
        <begin position="189"/>
        <end position="206"/>
    </location>
</feature>
<feature type="transmembrane region" description="Helical" evidence="1">
    <location>
        <begin position="424"/>
        <end position="443"/>
    </location>
</feature>
<keyword evidence="3" id="KW-1185">Reference proteome</keyword>
<feature type="transmembrane region" description="Helical" evidence="1">
    <location>
        <begin position="165"/>
        <end position="182"/>
    </location>
</feature>
<sequence>MESISKIFEKKKFEMAFIYAALFMYGLMYNLIPTAAMMYMLIAVVVVDCLVFGAGHLHVDFNFLFLTGFSVMMFSYDEFTMPNIPAWRSSWHYVLIFPLSYLLGKIIVNISNDKYENVSKNALLAMGSGFCIQTLLNYSMNYTTGAMDTETWPSFFENELFSRNNYEYGFFFVTTALIYVLIERKKNKALATIVVILNILIQYLGVRWEGRLNAGILIIELGLMIPIYLFNQTKAKNRNYKKILIAVVTGIIAIALLIAGAFNFNWFGFRDLYMHSYWMGTGGVFHNVRFALMREGIENSAKYPLGGWNSVIHNSGSTHNAYLEWSRNYGIAPWILIEIFRMISLVQVLRLTINRNGKGNLRYWLLPLWIALNIYLSFDPAGFYRRYNWVPFLMLAGMIYELHIREDVSLIKLSKRLELQKNNFDLAFFFLSIGCLVSAYYALKVGQTDFMYAFMVLPAGYGIGMAVNKKASAILIALGLIVNGIKTHAILPIMLMPGGIGGWLHLQRQVIELVLGDYPQGFIHDLAEDGSMYSYFSEIAKYYGLIPWVLTLVFGGLVIAMVVMLLMKKNKALGDYIIAIAGFIAVLLLSICGNTLWEKVILLIIGIVLGMLCKNVSGDKYESRSASGNDESIRRFASYKNEYQD</sequence>
<dbReference type="Proteomes" id="UP000182321">
    <property type="component" value="Unassembled WGS sequence"/>
</dbReference>
<dbReference type="RefSeq" id="WP_074789724.1">
    <property type="nucleotide sequence ID" value="NZ_FNZX01000005.1"/>
</dbReference>
<organism evidence="2 3">
    <name type="scientific">Pseudobutyrivibrio ruminis</name>
    <dbReference type="NCBI Taxonomy" id="46206"/>
    <lineage>
        <taxon>Bacteria</taxon>
        <taxon>Bacillati</taxon>
        <taxon>Bacillota</taxon>
        <taxon>Clostridia</taxon>
        <taxon>Lachnospirales</taxon>
        <taxon>Lachnospiraceae</taxon>
        <taxon>Pseudobutyrivibrio</taxon>
    </lineage>
</organism>
<feature type="transmembrane region" description="Helical" evidence="1">
    <location>
        <begin position="384"/>
        <end position="403"/>
    </location>
</feature>
<gene>
    <name evidence="2" type="ORF">SAMN02910377_00924</name>
</gene>
<feature type="transmembrane region" description="Helical" evidence="1">
    <location>
        <begin position="61"/>
        <end position="79"/>
    </location>
</feature>
<feature type="transmembrane region" description="Helical" evidence="1">
    <location>
        <begin position="212"/>
        <end position="231"/>
    </location>
</feature>
<feature type="transmembrane region" description="Helical" evidence="1">
    <location>
        <begin position="597"/>
        <end position="616"/>
    </location>
</feature>
<feature type="transmembrane region" description="Helical" evidence="1">
    <location>
        <begin position="243"/>
        <end position="269"/>
    </location>
</feature>
<feature type="transmembrane region" description="Helical" evidence="1">
    <location>
        <begin position="542"/>
        <end position="566"/>
    </location>
</feature>
<feature type="transmembrane region" description="Helical" evidence="1">
    <location>
        <begin position="361"/>
        <end position="378"/>
    </location>
</feature>
<feature type="transmembrane region" description="Helical" evidence="1">
    <location>
        <begin position="91"/>
        <end position="110"/>
    </location>
</feature>
<proteinExistence type="predicted"/>
<evidence type="ECO:0000256" key="1">
    <source>
        <dbReference type="SAM" id="Phobius"/>
    </source>
</evidence>
<feature type="transmembrane region" description="Helical" evidence="1">
    <location>
        <begin position="573"/>
        <end position="591"/>
    </location>
</feature>
<keyword evidence="1" id="KW-1133">Transmembrane helix</keyword>
<keyword evidence="1" id="KW-0472">Membrane</keyword>
<feature type="transmembrane region" description="Helical" evidence="1">
    <location>
        <begin position="449"/>
        <end position="467"/>
    </location>
</feature>
<feature type="transmembrane region" description="Helical" evidence="1">
    <location>
        <begin position="122"/>
        <end position="140"/>
    </location>
</feature>
<protein>
    <submittedName>
        <fullName evidence="2">Uncharacterized protein</fullName>
    </submittedName>
</protein>
<name>A0A1H7H4V5_9FIRM</name>
<reference evidence="3" key="1">
    <citation type="submission" date="2016-10" db="EMBL/GenBank/DDBJ databases">
        <authorList>
            <person name="Varghese N."/>
        </authorList>
    </citation>
    <scope>NUCLEOTIDE SEQUENCE [LARGE SCALE GENOMIC DNA]</scope>
    <source>
        <strain evidence="3">ACV-9</strain>
    </source>
</reference>
<evidence type="ECO:0000313" key="3">
    <source>
        <dbReference type="Proteomes" id="UP000182321"/>
    </source>
</evidence>